<name>F5YNG1_TREPZ</name>
<keyword evidence="6" id="KW-0645">Protease</keyword>
<dbReference type="RefSeq" id="WP_015707233.1">
    <property type="nucleotide sequence ID" value="NC_015578.1"/>
</dbReference>
<keyword evidence="9" id="KW-0482">Metalloprotease</keyword>
<dbReference type="GO" id="GO:0008237">
    <property type="term" value="F:metallopeptidase activity"/>
    <property type="evidence" value="ECO:0007669"/>
    <property type="project" value="UniProtKB-KW"/>
</dbReference>
<dbReference type="InterPro" id="IPR000787">
    <property type="entry name" value="Peptidase_M29"/>
</dbReference>
<dbReference type="KEGG" id="tpi:TREPR_3021"/>
<accession>F5YNG1</accession>
<dbReference type="SUPFAM" id="SSF144052">
    <property type="entry name" value="Thermophilic metalloprotease-like"/>
    <property type="match status" value="1"/>
</dbReference>
<gene>
    <name evidence="10" type="ordered locus">TREPR_3021</name>
</gene>
<dbReference type="STRING" id="545694.TREPR_3021"/>
<evidence type="ECO:0000256" key="8">
    <source>
        <dbReference type="ARBA" id="ARBA00022801"/>
    </source>
</evidence>
<evidence type="ECO:0000256" key="3">
    <source>
        <dbReference type="ARBA" id="ARBA00001947"/>
    </source>
</evidence>
<sequence>MHDPRIKAIAKTAVNFSVSLQRGEKLLIDITDGAEDFALALVEAAHEAGGFPYVNLQTSRLNRALILDGSEESWAAWYEYERVRMEDMDAYITVRRNDNPAELSDVPGEKLALYNKYYGKLHYGIRLPKTKWCVLRYPNSAMAQAAGMSFEAFEDFFFRACGVDYAKMNEVVRPLVELVKRTDRVRIIAPGTDISFSIKDQGPKDPICGIFNIPCGEVGFPVIPDSVNGVIAYNVPSLFQGFMFQDIRFRFEGGRIVEASSNDTGRINRVLDTDENARRIGEFAMSFNPHVTRPIFDTLFDEKMVKSIHFTPGNSPINPSGIHWDIVQSQDAKDGGGEIWFDGVLIRKDGLFVLQDLENINPEKIFPLIS</sequence>
<dbReference type="Pfam" id="PF02073">
    <property type="entry name" value="Peptidase_M29"/>
    <property type="match status" value="1"/>
</dbReference>
<dbReference type="AlphaFoldDB" id="F5YNG1"/>
<dbReference type="GO" id="GO:0046872">
    <property type="term" value="F:metal ion binding"/>
    <property type="evidence" value="ECO:0007669"/>
    <property type="project" value="UniProtKB-KW"/>
</dbReference>
<reference evidence="11" key="1">
    <citation type="submission" date="2009-12" db="EMBL/GenBank/DDBJ databases">
        <title>Complete sequence of Treponema primitia strain ZAS-2.</title>
        <authorList>
            <person name="Tetu S.G."/>
            <person name="Matson E."/>
            <person name="Ren Q."/>
            <person name="Seshadri R."/>
            <person name="Elbourne L."/>
            <person name="Hassan K.A."/>
            <person name="Durkin A."/>
            <person name="Radune D."/>
            <person name="Mohamoud Y."/>
            <person name="Shay R."/>
            <person name="Jin S."/>
            <person name="Zhang X."/>
            <person name="Lucey K."/>
            <person name="Ballor N.R."/>
            <person name="Ottesen E."/>
            <person name="Rosenthal R."/>
            <person name="Allen A."/>
            <person name="Leadbetter J.R."/>
            <person name="Paulsen I.T."/>
        </authorList>
    </citation>
    <scope>NUCLEOTIDE SEQUENCE [LARGE SCALE GENOMIC DNA]</scope>
    <source>
        <strain evidence="11">ATCC BAA-887 / DSM 12427 / ZAS-2</strain>
    </source>
</reference>
<keyword evidence="7" id="KW-0479">Metal-binding</keyword>
<evidence type="ECO:0000313" key="11">
    <source>
        <dbReference type="Proteomes" id="UP000009223"/>
    </source>
</evidence>
<dbReference type="Gene3D" id="3.40.1830.10">
    <property type="entry name" value="Thermophilic metalloprotease (M29)"/>
    <property type="match status" value="1"/>
</dbReference>
<comment type="cofactor">
    <cofactor evidence="1">
        <name>Co(2+)</name>
        <dbReference type="ChEBI" id="CHEBI:48828"/>
    </cofactor>
</comment>
<comment type="similarity">
    <text evidence="4">Belongs to the peptidase M29 family.</text>
</comment>
<proteinExistence type="inferred from homology"/>
<dbReference type="PANTHER" id="PTHR34448">
    <property type="entry name" value="AMINOPEPTIDASE"/>
    <property type="match status" value="1"/>
</dbReference>
<dbReference type="eggNOG" id="COG2309">
    <property type="taxonomic scope" value="Bacteria"/>
</dbReference>
<keyword evidence="11" id="KW-1185">Reference proteome</keyword>
<dbReference type="GO" id="GO:0006508">
    <property type="term" value="P:proteolysis"/>
    <property type="evidence" value="ECO:0007669"/>
    <property type="project" value="UniProtKB-KW"/>
</dbReference>
<dbReference type="EMBL" id="CP001843">
    <property type="protein sequence ID" value="AEF86463.1"/>
    <property type="molecule type" value="Genomic_DNA"/>
</dbReference>
<dbReference type="GO" id="GO:0004177">
    <property type="term" value="F:aminopeptidase activity"/>
    <property type="evidence" value="ECO:0007669"/>
    <property type="project" value="UniProtKB-KW"/>
</dbReference>
<evidence type="ECO:0000256" key="2">
    <source>
        <dbReference type="ARBA" id="ARBA00001946"/>
    </source>
</evidence>
<evidence type="ECO:0000256" key="1">
    <source>
        <dbReference type="ARBA" id="ARBA00001941"/>
    </source>
</evidence>
<comment type="cofactor">
    <cofactor evidence="2">
        <name>Mg(2+)</name>
        <dbReference type="ChEBI" id="CHEBI:18420"/>
    </cofactor>
</comment>
<keyword evidence="5 10" id="KW-0031">Aminopeptidase</keyword>
<dbReference type="InterPro" id="IPR035097">
    <property type="entry name" value="M29_N-terminal"/>
</dbReference>
<keyword evidence="8" id="KW-0378">Hydrolase</keyword>
<evidence type="ECO:0000313" key="10">
    <source>
        <dbReference type="EMBL" id="AEF86463.1"/>
    </source>
</evidence>
<dbReference type="OrthoDB" id="9803993at2"/>
<evidence type="ECO:0000256" key="7">
    <source>
        <dbReference type="ARBA" id="ARBA00022723"/>
    </source>
</evidence>
<dbReference type="PANTHER" id="PTHR34448:SF1">
    <property type="entry name" value="BLL6088 PROTEIN"/>
    <property type="match status" value="1"/>
</dbReference>
<evidence type="ECO:0000256" key="4">
    <source>
        <dbReference type="ARBA" id="ARBA00008236"/>
    </source>
</evidence>
<evidence type="ECO:0000256" key="5">
    <source>
        <dbReference type="ARBA" id="ARBA00022438"/>
    </source>
</evidence>
<dbReference type="HOGENOM" id="CLU_057697_0_0_12"/>
<organism evidence="10 11">
    <name type="scientific">Treponema primitia (strain ATCC BAA-887 / DSM 12427 / ZAS-2)</name>
    <dbReference type="NCBI Taxonomy" id="545694"/>
    <lineage>
        <taxon>Bacteria</taxon>
        <taxon>Pseudomonadati</taxon>
        <taxon>Spirochaetota</taxon>
        <taxon>Spirochaetia</taxon>
        <taxon>Spirochaetales</taxon>
        <taxon>Treponemataceae</taxon>
        <taxon>Treponema</taxon>
    </lineage>
</organism>
<evidence type="ECO:0000256" key="6">
    <source>
        <dbReference type="ARBA" id="ARBA00022670"/>
    </source>
</evidence>
<comment type="cofactor">
    <cofactor evidence="3">
        <name>Zn(2+)</name>
        <dbReference type="ChEBI" id="CHEBI:29105"/>
    </cofactor>
</comment>
<reference evidence="10 11" key="2">
    <citation type="journal article" date="2011" name="ISME J.">
        <title>RNA-seq reveals cooperative metabolic interactions between two termite-gut spirochete species in co-culture.</title>
        <authorList>
            <person name="Rosenthal A.Z."/>
            <person name="Matson E.G."/>
            <person name="Eldar A."/>
            <person name="Leadbetter J.R."/>
        </authorList>
    </citation>
    <scope>NUCLEOTIDE SEQUENCE [LARGE SCALE GENOMIC DNA]</scope>
    <source>
        <strain evidence="11">ATCC BAA-887 / DSM 12427 / ZAS-2</strain>
    </source>
</reference>
<protein>
    <submittedName>
        <fullName evidence="10">Peptidase M29, aminopeptidase II</fullName>
    </submittedName>
</protein>
<dbReference type="InterPro" id="IPR052170">
    <property type="entry name" value="M29_Exopeptidase"/>
</dbReference>
<dbReference type="Proteomes" id="UP000009223">
    <property type="component" value="Chromosome"/>
</dbReference>
<evidence type="ECO:0000256" key="9">
    <source>
        <dbReference type="ARBA" id="ARBA00023049"/>
    </source>
</evidence>